<comment type="caution">
    <text evidence="2">The sequence shown here is derived from an EMBL/GenBank/DDBJ whole genome shotgun (WGS) entry which is preliminary data.</text>
</comment>
<dbReference type="EMBL" id="BARS01005203">
    <property type="protein sequence ID" value="GAF69735.1"/>
    <property type="molecule type" value="Genomic_DNA"/>
</dbReference>
<protein>
    <submittedName>
        <fullName evidence="2">Uncharacterized protein</fullName>
    </submittedName>
</protein>
<gene>
    <name evidence="2" type="ORF">S01H1_10185</name>
</gene>
<accession>X0T0Z7</accession>
<keyword evidence="1" id="KW-1133">Transmembrane helix</keyword>
<keyword evidence="1" id="KW-0812">Transmembrane</keyword>
<organism evidence="2">
    <name type="scientific">marine sediment metagenome</name>
    <dbReference type="NCBI Taxonomy" id="412755"/>
    <lineage>
        <taxon>unclassified sequences</taxon>
        <taxon>metagenomes</taxon>
        <taxon>ecological metagenomes</taxon>
    </lineage>
</organism>
<reference evidence="2" key="1">
    <citation type="journal article" date="2014" name="Front. Microbiol.">
        <title>High frequency of phylogenetically diverse reductive dehalogenase-homologous genes in deep subseafloor sedimentary metagenomes.</title>
        <authorList>
            <person name="Kawai M."/>
            <person name="Futagami T."/>
            <person name="Toyoda A."/>
            <person name="Takaki Y."/>
            <person name="Nishi S."/>
            <person name="Hori S."/>
            <person name="Arai W."/>
            <person name="Tsubouchi T."/>
            <person name="Morono Y."/>
            <person name="Uchiyama I."/>
            <person name="Ito T."/>
            <person name="Fujiyama A."/>
            <person name="Inagaki F."/>
            <person name="Takami H."/>
        </authorList>
    </citation>
    <scope>NUCLEOTIDE SEQUENCE</scope>
    <source>
        <strain evidence="2">Expedition CK06-06</strain>
    </source>
</reference>
<feature type="transmembrane region" description="Helical" evidence="1">
    <location>
        <begin position="20"/>
        <end position="40"/>
    </location>
</feature>
<evidence type="ECO:0000313" key="2">
    <source>
        <dbReference type="EMBL" id="GAF69735.1"/>
    </source>
</evidence>
<evidence type="ECO:0000256" key="1">
    <source>
        <dbReference type="SAM" id="Phobius"/>
    </source>
</evidence>
<proteinExistence type="predicted"/>
<dbReference type="AlphaFoldDB" id="X0T0Z7"/>
<feature type="non-terminal residue" evidence="2">
    <location>
        <position position="59"/>
    </location>
</feature>
<name>X0T0Z7_9ZZZZ</name>
<keyword evidence="1" id="KW-0472">Membrane</keyword>
<sequence>MDFLQNISAVWQKVGVVQRALLFGILLACVITAGLLTKWATKPDMRLLYSNLIPEEAGT</sequence>